<dbReference type="CDD" id="cd02947">
    <property type="entry name" value="TRX_family"/>
    <property type="match status" value="1"/>
</dbReference>
<evidence type="ECO:0000256" key="1">
    <source>
        <dbReference type="ARBA" id="ARBA00008987"/>
    </source>
</evidence>
<dbReference type="PANTHER" id="PTHR45663:SF11">
    <property type="entry name" value="GEO12009P1"/>
    <property type="match status" value="1"/>
</dbReference>
<feature type="domain" description="Thioredoxin" evidence="7">
    <location>
        <begin position="13"/>
        <end position="141"/>
    </location>
</feature>
<dbReference type="SUPFAM" id="SSF52833">
    <property type="entry name" value="Thioredoxin-like"/>
    <property type="match status" value="1"/>
</dbReference>
<dbReference type="Gene3D" id="2.30.30.380">
    <property type="entry name" value="Zn-finger domain of Sec23/24"/>
    <property type="match status" value="1"/>
</dbReference>
<name>A0ABX8QUR3_9ACTN</name>
<organism evidence="8 9">
    <name type="scientific">Actinomadura graeca</name>
    <dbReference type="NCBI Taxonomy" id="2750812"/>
    <lineage>
        <taxon>Bacteria</taxon>
        <taxon>Bacillati</taxon>
        <taxon>Actinomycetota</taxon>
        <taxon>Actinomycetes</taxon>
        <taxon>Streptosporangiales</taxon>
        <taxon>Thermomonosporaceae</taxon>
        <taxon>Actinomadura</taxon>
    </lineage>
</organism>
<dbReference type="Proteomes" id="UP001049518">
    <property type="component" value="Chromosome"/>
</dbReference>
<dbReference type="InterPro" id="IPR013766">
    <property type="entry name" value="Thioredoxin_domain"/>
</dbReference>
<dbReference type="PANTHER" id="PTHR45663">
    <property type="entry name" value="GEO12009P1"/>
    <property type="match status" value="1"/>
</dbReference>
<dbReference type="PROSITE" id="PS51352">
    <property type="entry name" value="THIOREDOXIN_2"/>
    <property type="match status" value="1"/>
</dbReference>
<gene>
    <name evidence="8" type="primary">trxA</name>
    <name evidence="8" type="ORF">AGRA3207_003585</name>
</gene>
<dbReference type="Pfam" id="PF00085">
    <property type="entry name" value="Thioredoxin"/>
    <property type="match status" value="1"/>
</dbReference>
<keyword evidence="4" id="KW-1015">Disulfide bond</keyword>
<keyword evidence="3" id="KW-0249">Electron transport</keyword>
<evidence type="ECO:0000313" key="8">
    <source>
        <dbReference type="EMBL" id="QXJ22566.1"/>
    </source>
</evidence>
<evidence type="ECO:0000256" key="2">
    <source>
        <dbReference type="ARBA" id="ARBA00022448"/>
    </source>
</evidence>
<dbReference type="InterPro" id="IPR036249">
    <property type="entry name" value="Thioredoxin-like_sf"/>
</dbReference>
<comment type="similarity">
    <text evidence="1">Belongs to the thioredoxin family.</text>
</comment>
<dbReference type="Gene3D" id="3.40.30.10">
    <property type="entry name" value="Glutaredoxin"/>
    <property type="match status" value="1"/>
</dbReference>
<proteinExistence type="inferred from homology"/>
<keyword evidence="5" id="KW-0676">Redox-active center</keyword>
<reference evidence="8" key="1">
    <citation type="submission" date="2020-07" db="EMBL/GenBank/DDBJ databases">
        <authorList>
            <person name="Tarantini F.S."/>
            <person name="Hong K.W."/>
            <person name="Chan K.G."/>
        </authorList>
    </citation>
    <scope>NUCLEOTIDE SEQUENCE</scope>
    <source>
        <strain evidence="8">32-07</strain>
    </source>
</reference>
<sequence length="144" mass="15899">MIPTTVACPHCGKRNRVPAAADGVPRCGNCHRPLPWIAEAGDDTFAEVAERAGLPVIIDFWADWCAPCRAVTPVLEQVTRELAGRVKLVKVDVDRSPHLSERFTIKHVPTLLMMVRGETVAQRTGASPAHELRRWVTDTVEART</sequence>
<dbReference type="PROSITE" id="PS00194">
    <property type="entry name" value="THIOREDOXIN_1"/>
    <property type="match status" value="1"/>
</dbReference>
<keyword evidence="9" id="KW-1185">Reference proteome</keyword>
<evidence type="ECO:0000256" key="3">
    <source>
        <dbReference type="ARBA" id="ARBA00022982"/>
    </source>
</evidence>
<dbReference type="RefSeq" id="WP_231335840.1">
    <property type="nucleotide sequence ID" value="NZ_CP059572.1"/>
</dbReference>
<accession>A0ABX8QUR3</accession>
<dbReference type="InterPro" id="IPR005746">
    <property type="entry name" value="Thioredoxin"/>
</dbReference>
<evidence type="ECO:0000313" key="9">
    <source>
        <dbReference type="Proteomes" id="UP001049518"/>
    </source>
</evidence>
<dbReference type="EMBL" id="CP059572">
    <property type="protein sequence ID" value="QXJ22566.1"/>
    <property type="molecule type" value="Genomic_DNA"/>
</dbReference>
<evidence type="ECO:0000256" key="4">
    <source>
        <dbReference type="ARBA" id="ARBA00023157"/>
    </source>
</evidence>
<evidence type="ECO:0000256" key="5">
    <source>
        <dbReference type="ARBA" id="ARBA00023284"/>
    </source>
</evidence>
<keyword evidence="2" id="KW-0813">Transport</keyword>
<protein>
    <recommendedName>
        <fullName evidence="6">Thioredoxin</fullName>
    </recommendedName>
</protein>
<dbReference type="NCBIfam" id="TIGR01068">
    <property type="entry name" value="thioredoxin"/>
    <property type="match status" value="1"/>
</dbReference>
<evidence type="ECO:0000259" key="7">
    <source>
        <dbReference type="PROSITE" id="PS51352"/>
    </source>
</evidence>
<dbReference type="InterPro" id="IPR017937">
    <property type="entry name" value="Thioredoxin_CS"/>
</dbReference>
<evidence type="ECO:0000256" key="6">
    <source>
        <dbReference type="NCBIfam" id="TIGR01068"/>
    </source>
</evidence>